<comment type="caution">
    <text evidence="1">The sequence shown here is derived from an EMBL/GenBank/DDBJ whole genome shotgun (WGS) entry which is preliminary data.</text>
</comment>
<gene>
    <name evidence="1" type="ORF">Poli38472_014747</name>
</gene>
<evidence type="ECO:0008006" key="3">
    <source>
        <dbReference type="Google" id="ProtNLM"/>
    </source>
</evidence>
<dbReference type="EMBL" id="SPLM01000151">
    <property type="protein sequence ID" value="TMW54976.1"/>
    <property type="molecule type" value="Genomic_DNA"/>
</dbReference>
<protein>
    <recommendedName>
        <fullName evidence="3">Peptidase S33 tripeptidyl aminopeptidase-like C-terminal domain-containing protein</fullName>
    </recommendedName>
</protein>
<organism evidence="1 2">
    <name type="scientific">Pythium oligandrum</name>
    <name type="common">Mycoparasitic fungus</name>
    <dbReference type="NCBI Taxonomy" id="41045"/>
    <lineage>
        <taxon>Eukaryota</taxon>
        <taxon>Sar</taxon>
        <taxon>Stramenopiles</taxon>
        <taxon>Oomycota</taxon>
        <taxon>Peronosporomycetes</taxon>
        <taxon>Pythiales</taxon>
        <taxon>Pythiaceae</taxon>
        <taxon>Pythium</taxon>
    </lineage>
</organism>
<dbReference type="AlphaFoldDB" id="A0A8K1FAE4"/>
<name>A0A8K1FAE4_PYTOL</name>
<reference evidence="1" key="1">
    <citation type="submission" date="2019-03" db="EMBL/GenBank/DDBJ databases">
        <title>Long read genome sequence of the mycoparasitic Pythium oligandrum ATCC 38472 isolated from sugarbeet rhizosphere.</title>
        <authorList>
            <person name="Gaulin E."/>
        </authorList>
    </citation>
    <scope>NUCLEOTIDE SEQUENCE</scope>
    <source>
        <strain evidence="1">ATCC 38472_TT</strain>
    </source>
</reference>
<accession>A0A8K1FAE4</accession>
<dbReference type="Proteomes" id="UP000794436">
    <property type="component" value="Unassembled WGS sequence"/>
</dbReference>
<evidence type="ECO:0000313" key="2">
    <source>
        <dbReference type="Proteomes" id="UP000794436"/>
    </source>
</evidence>
<evidence type="ECO:0000313" key="1">
    <source>
        <dbReference type="EMBL" id="TMW54976.1"/>
    </source>
</evidence>
<proteinExistence type="predicted"/>
<sequence length="224" mass="24808">MYDAWLATYQKLDEAKVGENACADVLRGNHGDVSPSDMLRTVFSSEVSVTNPWTYHHPRRIPNATALQRNGRGTSPLNLAFVGCGNWSDPTCPALMYYGQQQLPPVDYSSIELASFTYKPDQYYRKHAKIPDGASVMVMNGKLDFQTIREWAVDQYENMEGDNKMLVEFEYGPHCAGYAPTTAEDETSCGARIIASYIAGGGDVVKTDTSCMAELPAINFESDF</sequence>
<keyword evidence="2" id="KW-1185">Reference proteome</keyword>
<dbReference type="OrthoDB" id="89099at2759"/>